<dbReference type="AlphaFoldDB" id="W7T0K5"/>
<keyword evidence="2" id="KW-1185">Reference proteome</keyword>
<comment type="caution">
    <text evidence="1">The sequence shown here is derived from an EMBL/GenBank/DDBJ whole genome shotgun (WGS) entry which is preliminary data.</text>
</comment>
<gene>
    <name evidence="1" type="ORF">Naga_100692g5</name>
</gene>
<dbReference type="Proteomes" id="UP000019335">
    <property type="component" value="Unassembled WGS sequence"/>
</dbReference>
<accession>W7T0K5</accession>
<proteinExistence type="predicted"/>
<dbReference type="EMBL" id="AZIL01002920">
    <property type="protein sequence ID" value="EWM20625.1"/>
    <property type="molecule type" value="Genomic_DNA"/>
</dbReference>
<protein>
    <submittedName>
        <fullName evidence="1">Uncharacterized protein</fullName>
    </submittedName>
</protein>
<reference evidence="1 2" key="1">
    <citation type="journal article" date="2014" name="Mol. Plant">
        <title>Chromosome Scale Genome Assembly and Transcriptome Profiling of Nannochloropsis gaditana in Nitrogen Depletion.</title>
        <authorList>
            <person name="Corteggiani Carpinelli E."/>
            <person name="Telatin A."/>
            <person name="Vitulo N."/>
            <person name="Forcato C."/>
            <person name="D'Angelo M."/>
            <person name="Schiavon R."/>
            <person name="Vezzi A."/>
            <person name="Giacometti G.M."/>
            <person name="Morosinotto T."/>
            <person name="Valle G."/>
        </authorList>
    </citation>
    <scope>NUCLEOTIDE SEQUENCE [LARGE SCALE GENOMIC DNA]</scope>
    <source>
        <strain evidence="1 2">B-31</strain>
    </source>
</reference>
<name>W7T0K5_9STRA</name>
<sequence>MCIYTKLGCGLASVAYPKANNLNVTGICAVDLSGPGTRDRMLITNALSPVSFATDTRLKEIFFGCEQKVGLSYISLAKPMRTGHAYREMASYVPPYVLISGGVVKRPRARQAWWPRTSGVCKTSGLRGEHERGNLEILWTATDKPQVVWILSINLCKSTARWASCEEKDAQVFLNG</sequence>
<evidence type="ECO:0000313" key="2">
    <source>
        <dbReference type="Proteomes" id="UP000019335"/>
    </source>
</evidence>
<evidence type="ECO:0000313" key="1">
    <source>
        <dbReference type="EMBL" id="EWM20625.1"/>
    </source>
</evidence>
<organism evidence="1 2">
    <name type="scientific">Nannochloropsis gaditana</name>
    <dbReference type="NCBI Taxonomy" id="72520"/>
    <lineage>
        <taxon>Eukaryota</taxon>
        <taxon>Sar</taxon>
        <taxon>Stramenopiles</taxon>
        <taxon>Ochrophyta</taxon>
        <taxon>Eustigmatophyceae</taxon>
        <taxon>Eustigmatales</taxon>
        <taxon>Monodopsidaceae</taxon>
        <taxon>Nannochloropsis</taxon>
    </lineage>
</organism>